<dbReference type="Pfam" id="PF13144">
    <property type="entry name" value="ChapFlgA"/>
    <property type="match status" value="1"/>
</dbReference>
<dbReference type="InterPro" id="IPR041231">
    <property type="entry name" value="FlgA_N"/>
</dbReference>
<dbReference type="GO" id="GO:0042597">
    <property type="term" value="C:periplasmic space"/>
    <property type="evidence" value="ECO:0007669"/>
    <property type="project" value="UniProtKB-SubCell"/>
</dbReference>
<keyword evidence="3" id="KW-0574">Periplasm</keyword>
<evidence type="ECO:0000256" key="2">
    <source>
        <dbReference type="ARBA" id="ARBA00022729"/>
    </source>
</evidence>
<accession>A0A318SJT2</accession>
<keyword evidence="6" id="KW-0966">Cell projection</keyword>
<feature type="chain" id="PRO_5016411872" evidence="4">
    <location>
        <begin position="25"/>
        <end position="336"/>
    </location>
</feature>
<dbReference type="EMBL" id="QJTC01000021">
    <property type="protein sequence ID" value="PYE75023.1"/>
    <property type="molecule type" value="Genomic_DNA"/>
</dbReference>
<feature type="domain" description="SAF" evidence="5">
    <location>
        <begin position="212"/>
        <end position="274"/>
    </location>
</feature>
<feature type="signal peptide" evidence="4">
    <location>
        <begin position="1"/>
        <end position="24"/>
    </location>
</feature>
<dbReference type="InterPro" id="IPR039246">
    <property type="entry name" value="Flagellar_FlgA"/>
</dbReference>
<reference evidence="6 7" key="1">
    <citation type="submission" date="2018-06" db="EMBL/GenBank/DDBJ databases">
        <title>Genomic Encyclopedia of Type Strains, Phase III (KMG-III): the genomes of soil and plant-associated and newly described type strains.</title>
        <authorList>
            <person name="Whitman W."/>
        </authorList>
    </citation>
    <scope>NUCLEOTIDE SEQUENCE [LARGE SCALE GENOMIC DNA]</scope>
    <source>
        <strain evidence="6 7">CECT 7646</strain>
    </source>
</reference>
<dbReference type="CDD" id="cd11614">
    <property type="entry name" value="SAF_CpaB_FlgA_like"/>
    <property type="match status" value="1"/>
</dbReference>
<organism evidence="6 7">
    <name type="scientific">Xylophilus ampelinus</name>
    <dbReference type="NCBI Taxonomy" id="54067"/>
    <lineage>
        <taxon>Bacteria</taxon>
        <taxon>Pseudomonadati</taxon>
        <taxon>Pseudomonadota</taxon>
        <taxon>Betaproteobacteria</taxon>
        <taxon>Burkholderiales</taxon>
        <taxon>Xylophilus</taxon>
    </lineage>
</organism>
<dbReference type="InterPro" id="IPR017585">
    <property type="entry name" value="SAF_FlgA"/>
</dbReference>
<comment type="caution">
    <text evidence="6">The sequence shown here is derived from an EMBL/GenBank/DDBJ whole genome shotgun (WGS) entry which is preliminary data.</text>
</comment>
<evidence type="ECO:0000313" key="7">
    <source>
        <dbReference type="Proteomes" id="UP000247540"/>
    </source>
</evidence>
<keyword evidence="6" id="KW-0282">Flagellum</keyword>
<sequence>MHPPFSTSLCLLAAACLPAGVAAAAEPAIPAAPAAAGMARPIQIPASVQAMQAAQLAAVTKAQPAAAATSAKAPVAVVASAAPMAPAYPMPPIGVAVPAAPAAAVHAAAAAIPPAAVPVAPGLEAVPDIAAASRQFLDAAVAQAPAAANMPLRMEVSLGALDSRLRLAPCARVEPYLPPGMRLWGKTRLGLRCLEGAVRWNVFLPVTVKAFGPAWVVQGAVAPGTTLAAGDAVEAEVDWAEDASPIVSDPAQWIGTTVTRALQPGQALRQSLVRAPQAFGAGSQVRIVAQGPGFAVTSGGQAINAGFVGQQVRVRMDNGRIMNGTVVDSQTVQMAL</sequence>
<dbReference type="PANTHER" id="PTHR36307:SF1">
    <property type="entry name" value="FLAGELLA BASAL BODY P-RING FORMATION PROTEIN FLGA"/>
    <property type="match status" value="1"/>
</dbReference>
<dbReference type="Gene3D" id="2.30.30.760">
    <property type="match status" value="1"/>
</dbReference>
<dbReference type="AlphaFoldDB" id="A0A318SJT2"/>
<dbReference type="PANTHER" id="PTHR36307">
    <property type="entry name" value="FLAGELLA BASAL BODY P-RING FORMATION PROTEIN FLGA"/>
    <property type="match status" value="1"/>
</dbReference>
<protein>
    <submittedName>
        <fullName evidence="6">Flagella basal body P-ring formation protein FlgA</fullName>
    </submittedName>
</protein>
<proteinExistence type="predicted"/>
<dbReference type="NCBIfam" id="TIGR03170">
    <property type="entry name" value="flgA_cterm"/>
    <property type="match status" value="1"/>
</dbReference>
<dbReference type="GO" id="GO:0044780">
    <property type="term" value="P:bacterial-type flagellum assembly"/>
    <property type="evidence" value="ECO:0007669"/>
    <property type="project" value="InterPro"/>
</dbReference>
<keyword evidence="7" id="KW-1185">Reference proteome</keyword>
<evidence type="ECO:0000313" key="6">
    <source>
        <dbReference type="EMBL" id="PYE75023.1"/>
    </source>
</evidence>
<evidence type="ECO:0000256" key="4">
    <source>
        <dbReference type="SAM" id="SignalP"/>
    </source>
</evidence>
<dbReference type="Proteomes" id="UP000247540">
    <property type="component" value="Unassembled WGS sequence"/>
</dbReference>
<dbReference type="Pfam" id="PF17656">
    <property type="entry name" value="ChapFlgA_N"/>
    <property type="match status" value="1"/>
</dbReference>
<name>A0A318SJT2_9BURK</name>
<evidence type="ECO:0000256" key="3">
    <source>
        <dbReference type="ARBA" id="ARBA00022764"/>
    </source>
</evidence>
<dbReference type="InterPro" id="IPR013974">
    <property type="entry name" value="SAF"/>
</dbReference>
<evidence type="ECO:0000259" key="5">
    <source>
        <dbReference type="SMART" id="SM00858"/>
    </source>
</evidence>
<gene>
    <name evidence="6" type="ORF">DFQ15_12144</name>
</gene>
<comment type="subcellular location">
    <subcellularLocation>
        <location evidence="1">Periplasm</location>
    </subcellularLocation>
</comment>
<evidence type="ECO:0000256" key="1">
    <source>
        <dbReference type="ARBA" id="ARBA00004418"/>
    </source>
</evidence>
<dbReference type="SMART" id="SM00858">
    <property type="entry name" value="SAF"/>
    <property type="match status" value="1"/>
</dbReference>
<keyword evidence="6" id="KW-0969">Cilium</keyword>
<keyword evidence="2 4" id="KW-0732">Signal</keyword>